<evidence type="ECO:0000256" key="1">
    <source>
        <dbReference type="ARBA" id="ARBA00022617"/>
    </source>
</evidence>
<evidence type="ECO:0000313" key="7">
    <source>
        <dbReference type="EMBL" id="MXQ14525.1"/>
    </source>
</evidence>
<dbReference type="InterPro" id="IPR036909">
    <property type="entry name" value="Cyt_c-like_dom_sf"/>
</dbReference>
<evidence type="ECO:0000256" key="3">
    <source>
        <dbReference type="ARBA" id="ARBA00023004"/>
    </source>
</evidence>
<comment type="caution">
    <text evidence="7">The sequence shown here is derived from an EMBL/GenBank/DDBJ whole genome shotgun (WGS) entry which is preliminary data.</text>
</comment>
<keyword evidence="1 4" id="KW-0349">Heme</keyword>
<reference evidence="7 8" key="2">
    <citation type="submission" date="2020-01" db="EMBL/GenBank/DDBJ databases">
        <title>Microvirga sp. nov., an arsenate reduction bacterium isolated from Tibet hotspring sediments.</title>
        <authorList>
            <person name="Xian W.-D."/>
            <person name="Li W.-J."/>
        </authorList>
    </citation>
    <scope>NUCLEOTIDE SEQUENCE [LARGE SCALE GENOMIC DNA]</scope>
    <source>
        <strain evidence="7 8">KCTC 23863</strain>
    </source>
</reference>
<evidence type="ECO:0000256" key="5">
    <source>
        <dbReference type="SAM" id="MobiDB-lite"/>
    </source>
</evidence>
<keyword evidence="3 4" id="KW-0408">Iron</keyword>
<feature type="domain" description="Cytochrome c" evidence="6">
    <location>
        <begin position="70"/>
        <end position="174"/>
    </location>
</feature>
<gene>
    <name evidence="7" type="primary">soxX</name>
    <name evidence="7" type="ORF">GR328_24350</name>
</gene>
<dbReference type="GO" id="GO:0009055">
    <property type="term" value="F:electron transfer activity"/>
    <property type="evidence" value="ECO:0007669"/>
    <property type="project" value="InterPro"/>
</dbReference>
<reference evidence="7 8" key="1">
    <citation type="submission" date="2019-12" db="EMBL/GenBank/DDBJ databases">
        <authorList>
            <person name="Yuan C.-G."/>
        </authorList>
    </citation>
    <scope>NUCLEOTIDE SEQUENCE [LARGE SCALE GENOMIC DNA]</scope>
    <source>
        <strain evidence="7 8">KCTC 23863</strain>
    </source>
</reference>
<evidence type="ECO:0000256" key="2">
    <source>
        <dbReference type="ARBA" id="ARBA00022723"/>
    </source>
</evidence>
<dbReference type="GO" id="GO:0046872">
    <property type="term" value="F:metal ion binding"/>
    <property type="evidence" value="ECO:0007669"/>
    <property type="project" value="UniProtKB-KW"/>
</dbReference>
<accession>A0A7X3SRL9</accession>
<dbReference type="EMBL" id="WURB01000037">
    <property type="protein sequence ID" value="MXQ14525.1"/>
    <property type="molecule type" value="Genomic_DNA"/>
</dbReference>
<keyword evidence="2 4" id="KW-0479">Metal-binding</keyword>
<evidence type="ECO:0000259" key="6">
    <source>
        <dbReference type="PROSITE" id="PS51007"/>
    </source>
</evidence>
<dbReference type="PROSITE" id="PS51007">
    <property type="entry name" value="CYTC"/>
    <property type="match status" value="1"/>
</dbReference>
<organism evidence="7 8">
    <name type="scientific">Microvirga makkahensis</name>
    <dbReference type="NCBI Taxonomy" id="1128670"/>
    <lineage>
        <taxon>Bacteria</taxon>
        <taxon>Pseudomonadati</taxon>
        <taxon>Pseudomonadota</taxon>
        <taxon>Alphaproteobacteria</taxon>
        <taxon>Hyphomicrobiales</taxon>
        <taxon>Methylobacteriaceae</taxon>
        <taxon>Microvirga</taxon>
    </lineage>
</organism>
<dbReference type="InterPro" id="IPR009056">
    <property type="entry name" value="Cyt_c-like_dom"/>
</dbReference>
<keyword evidence="8" id="KW-1185">Reference proteome</keyword>
<proteinExistence type="predicted"/>
<dbReference type="Proteomes" id="UP000436483">
    <property type="component" value="Unassembled WGS sequence"/>
</dbReference>
<dbReference type="Gene3D" id="1.10.760.10">
    <property type="entry name" value="Cytochrome c-like domain"/>
    <property type="match status" value="1"/>
</dbReference>
<dbReference type="AlphaFoldDB" id="A0A7X3SRL9"/>
<dbReference type="GO" id="GO:0020037">
    <property type="term" value="F:heme binding"/>
    <property type="evidence" value="ECO:0007669"/>
    <property type="project" value="InterPro"/>
</dbReference>
<dbReference type="SUPFAM" id="SSF46626">
    <property type="entry name" value="Cytochrome c"/>
    <property type="match status" value="1"/>
</dbReference>
<dbReference type="InterPro" id="IPR030999">
    <property type="entry name" value="Thiosulf_SoxX"/>
</dbReference>
<dbReference type="OrthoDB" id="9793634at2"/>
<feature type="region of interest" description="Disordered" evidence="5">
    <location>
        <begin position="1"/>
        <end position="20"/>
    </location>
</feature>
<sequence>MPKRGSRPSPPKSSGRASSASFARRAGVLPVVVAALTLAAAVAGPAHAQELRPFTIVGDAIPEPLTGIKGDAARGRAIVVDRRKGLCLLCHSGPFPEQRFQGDLAPDLRGVGSRWSEGQLRLRLVDSRRLNPATIMPPYYSREGLIRVGRAWQGKPVLSAEQIEDVVAFLATLTEAP</sequence>
<dbReference type="NCBIfam" id="TIGR04485">
    <property type="entry name" value="thiosulf_SoxX"/>
    <property type="match status" value="1"/>
</dbReference>
<evidence type="ECO:0000313" key="8">
    <source>
        <dbReference type="Proteomes" id="UP000436483"/>
    </source>
</evidence>
<protein>
    <submittedName>
        <fullName evidence="7">Sulfur oxidation c-type cytochrome SoxX</fullName>
    </submittedName>
</protein>
<name>A0A7X3SRL9_9HYPH</name>
<evidence type="ECO:0000256" key="4">
    <source>
        <dbReference type="PROSITE-ProRule" id="PRU00433"/>
    </source>
</evidence>